<dbReference type="OrthoDB" id="9783294at2"/>
<dbReference type="InterPro" id="IPR050072">
    <property type="entry name" value="Peptidase_M20A"/>
</dbReference>
<dbReference type="GO" id="GO:0046872">
    <property type="term" value="F:metal ion binding"/>
    <property type="evidence" value="ECO:0007669"/>
    <property type="project" value="UniProtKB-KW"/>
</dbReference>
<evidence type="ECO:0000256" key="4">
    <source>
        <dbReference type="ARBA" id="ARBA00022833"/>
    </source>
</evidence>
<dbReference type="SUPFAM" id="SSF53187">
    <property type="entry name" value="Zn-dependent exopeptidases"/>
    <property type="match status" value="1"/>
</dbReference>
<feature type="coiled-coil region" evidence="5">
    <location>
        <begin position="281"/>
        <end position="308"/>
    </location>
</feature>
<protein>
    <submittedName>
        <fullName evidence="7">Peptidase M20</fullName>
    </submittedName>
</protein>
<dbReference type="InterPro" id="IPR002933">
    <property type="entry name" value="Peptidase_M20"/>
</dbReference>
<evidence type="ECO:0000256" key="2">
    <source>
        <dbReference type="ARBA" id="ARBA00022723"/>
    </source>
</evidence>
<dbReference type="Pfam" id="PF07687">
    <property type="entry name" value="M20_dimer"/>
    <property type="match status" value="1"/>
</dbReference>
<organism evidence="7 8">
    <name type="scientific">Candidatus Sulfotelmatobacter kueseliae</name>
    <dbReference type="NCBI Taxonomy" id="2042962"/>
    <lineage>
        <taxon>Bacteria</taxon>
        <taxon>Pseudomonadati</taxon>
        <taxon>Acidobacteriota</taxon>
        <taxon>Terriglobia</taxon>
        <taxon>Terriglobales</taxon>
        <taxon>Candidatus Korobacteraceae</taxon>
        <taxon>Candidatus Sulfotelmatobacter</taxon>
    </lineage>
</organism>
<keyword evidence="4" id="KW-0862">Zinc</keyword>
<dbReference type="GO" id="GO:0016787">
    <property type="term" value="F:hydrolase activity"/>
    <property type="evidence" value="ECO:0007669"/>
    <property type="project" value="UniProtKB-KW"/>
</dbReference>
<dbReference type="PANTHER" id="PTHR43808:SF17">
    <property type="entry name" value="PEPTIDASE M20"/>
    <property type="match status" value="1"/>
</dbReference>
<dbReference type="InterPro" id="IPR011650">
    <property type="entry name" value="Peptidase_M20_dimer"/>
</dbReference>
<evidence type="ECO:0000256" key="3">
    <source>
        <dbReference type="ARBA" id="ARBA00022801"/>
    </source>
</evidence>
<comment type="cofactor">
    <cofactor evidence="1">
        <name>Zn(2+)</name>
        <dbReference type="ChEBI" id="CHEBI:29105"/>
    </cofactor>
</comment>
<dbReference type="Gene3D" id="3.40.630.10">
    <property type="entry name" value="Zn peptidases"/>
    <property type="match status" value="1"/>
</dbReference>
<dbReference type="PANTHER" id="PTHR43808">
    <property type="entry name" value="ACETYLORNITHINE DEACETYLASE"/>
    <property type="match status" value="1"/>
</dbReference>
<dbReference type="InterPro" id="IPR001261">
    <property type="entry name" value="ArgE/DapE_CS"/>
</dbReference>
<dbReference type="InterPro" id="IPR036264">
    <property type="entry name" value="Bact_exopeptidase_dim_dom"/>
</dbReference>
<name>A0A2U3KMY4_9BACT</name>
<keyword evidence="5" id="KW-0175">Coiled coil</keyword>
<dbReference type="Gene3D" id="3.30.70.360">
    <property type="match status" value="1"/>
</dbReference>
<accession>A0A2U3KMY4</accession>
<evidence type="ECO:0000256" key="1">
    <source>
        <dbReference type="ARBA" id="ARBA00001947"/>
    </source>
</evidence>
<keyword evidence="3" id="KW-0378">Hydrolase</keyword>
<gene>
    <name evidence="7" type="ORF">SBA1_340047</name>
</gene>
<sequence length="421" mass="44840">MSPTPPRADMPDLASALQHEVSRLAAAPEVRSAFNWFRTQEPQMAQWQMEMARIPAPPFGEAARAAWLAERFREVGLDDVRIDDVGNVFGTHPGFGRRYVALSAHIDTVFPANTPLNIRQQGSRMYGPGVSDNGAGVAAMLGIAALLRSVRIRHALPFVFIGNVGEEGEGDLRGMRHIFSTPRWKDSIAYTVVLDGAGADTIVAEALGSRRFEVIVRGPGGHSWSDFGAPNPIVILAKAIETFIATPVPASPKTTFNIGVIRGGTSVNSIPESASMKVDIRSTSMAEMERLEQSMRQALNRAVEEETLAAEMRSTAQKRPAGVSCEVVVIGSRPAGELTAGARILQVVRAVDVQLGNAAHVQRASTDANIPLSLGLEAVAIGGGGSGGGAHTLQEWFDSNGRELALKRILLTMLALAGVGE</sequence>
<proteinExistence type="predicted"/>
<dbReference type="Pfam" id="PF01546">
    <property type="entry name" value="Peptidase_M20"/>
    <property type="match status" value="1"/>
</dbReference>
<evidence type="ECO:0000313" key="8">
    <source>
        <dbReference type="Proteomes" id="UP000238701"/>
    </source>
</evidence>
<reference evidence="8" key="1">
    <citation type="submission" date="2018-02" db="EMBL/GenBank/DDBJ databases">
        <authorList>
            <person name="Hausmann B."/>
        </authorList>
    </citation>
    <scope>NUCLEOTIDE SEQUENCE [LARGE SCALE GENOMIC DNA]</scope>
    <source>
        <strain evidence="8">Peat soil MAG SbA1</strain>
    </source>
</reference>
<evidence type="ECO:0000256" key="5">
    <source>
        <dbReference type="SAM" id="Coils"/>
    </source>
</evidence>
<evidence type="ECO:0000259" key="6">
    <source>
        <dbReference type="Pfam" id="PF07687"/>
    </source>
</evidence>
<dbReference type="EMBL" id="OMOD01000127">
    <property type="protein sequence ID" value="SPF41006.1"/>
    <property type="molecule type" value="Genomic_DNA"/>
</dbReference>
<dbReference type="PROSITE" id="PS00758">
    <property type="entry name" value="ARGE_DAPE_CPG2_1"/>
    <property type="match status" value="1"/>
</dbReference>
<evidence type="ECO:0000313" key="7">
    <source>
        <dbReference type="EMBL" id="SPF41006.1"/>
    </source>
</evidence>
<dbReference type="SUPFAM" id="SSF55031">
    <property type="entry name" value="Bacterial exopeptidase dimerisation domain"/>
    <property type="match status" value="1"/>
</dbReference>
<dbReference type="Proteomes" id="UP000238701">
    <property type="component" value="Unassembled WGS sequence"/>
</dbReference>
<keyword evidence="2" id="KW-0479">Metal-binding</keyword>
<dbReference type="AlphaFoldDB" id="A0A2U3KMY4"/>
<feature type="domain" description="Peptidase M20 dimerisation" evidence="6">
    <location>
        <begin position="208"/>
        <end position="305"/>
    </location>
</feature>